<dbReference type="SUPFAM" id="SSF52266">
    <property type="entry name" value="SGNH hydrolase"/>
    <property type="match status" value="1"/>
</dbReference>
<dbReference type="GO" id="GO:0004622">
    <property type="term" value="F:phosphatidylcholine lysophospholipase activity"/>
    <property type="evidence" value="ECO:0007669"/>
    <property type="project" value="TreeGrafter"/>
</dbReference>
<dbReference type="EMBL" id="CAFAAS010000011">
    <property type="protein sequence ID" value="CAB4808978.1"/>
    <property type="molecule type" value="Genomic_DNA"/>
</dbReference>
<dbReference type="PANTHER" id="PTHR30383">
    <property type="entry name" value="THIOESTERASE 1/PROTEASE 1/LYSOPHOSPHOLIPASE L1"/>
    <property type="match status" value="1"/>
</dbReference>
<evidence type="ECO:0000259" key="1">
    <source>
        <dbReference type="Pfam" id="PF13472"/>
    </source>
</evidence>
<dbReference type="Gene3D" id="3.40.50.1110">
    <property type="entry name" value="SGNH hydrolase"/>
    <property type="match status" value="1"/>
</dbReference>
<dbReference type="Pfam" id="PF13472">
    <property type="entry name" value="Lipase_GDSL_2"/>
    <property type="match status" value="1"/>
</dbReference>
<evidence type="ECO:0000313" key="4">
    <source>
        <dbReference type="EMBL" id="CAB5150674.1"/>
    </source>
</evidence>
<dbReference type="EMBL" id="CAEZYE010000017">
    <property type="protein sequence ID" value="CAB4706766.1"/>
    <property type="molecule type" value="Genomic_DNA"/>
</dbReference>
<accession>A0A6J7W867</accession>
<reference evidence="4" key="1">
    <citation type="submission" date="2020-05" db="EMBL/GenBank/DDBJ databases">
        <authorList>
            <person name="Chiriac C."/>
            <person name="Salcher M."/>
            <person name="Ghai R."/>
            <person name="Kavagutti S V."/>
        </authorList>
    </citation>
    <scope>NUCLEOTIDE SEQUENCE</scope>
</reference>
<name>A0A6J7W867_9ZZZZ</name>
<sequence>MSALNIFIGDSVTDCGREIDPPYGDGYVREIAQSGTLGGQIINVGTSGHRLIDLEKRWQVDVIGRKPTLVSIAIGINDTWRRYDDNDITTAQDFRDRFHRLLSQTKLACNPQFVLCEPFLLAINDQMITWREDLDPKIAIVHEMADEFCAILIPFDAHLNALAKTMPKTELAEDGIHPTVFGHQEMARLWINCVGALNH</sequence>
<evidence type="ECO:0000313" key="3">
    <source>
        <dbReference type="EMBL" id="CAB4808978.1"/>
    </source>
</evidence>
<dbReference type="InterPro" id="IPR051532">
    <property type="entry name" value="Ester_Hydrolysis_Enzymes"/>
</dbReference>
<dbReference type="EMBL" id="CAFBRZ010000029">
    <property type="protein sequence ID" value="CAB5150674.1"/>
    <property type="molecule type" value="Genomic_DNA"/>
</dbReference>
<organism evidence="4">
    <name type="scientific">freshwater metagenome</name>
    <dbReference type="NCBI Taxonomy" id="449393"/>
    <lineage>
        <taxon>unclassified sequences</taxon>
        <taxon>metagenomes</taxon>
        <taxon>ecological metagenomes</taxon>
    </lineage>
</organism>
<dbReference type="AlphaFoldDB" id="A0A6J7W867"/>
<evidence type="ECO:0000313" key="2">
    <source>
        <dbReference type="EMBL" id="CAB4706766.1"/>
    </source>
</evidence>
<feature type="domain" description="SGNH hydrolase-type esterase" evidence="1">
    <location>
        <begin position="7"/>
        <end position="184"/>
    </location>
</feature>
<gene>
    <name evidence="2" type="ORF">UFOPK2655_00474</name>
    <name evidence="3" type="ORF">UFOPK3077_01049</name>
    <name evidence="4" type="ORF">UFOPK4444_00640</name>
</gene>
<dbReference type="PANTHER" id="PTHR30383:SF5">
    <property type="entry name" value="SGNH HYDROLASE-TYPE ESTERASE DOMAIN-CONTAINING PROTEIN"/>
    <property type="match status" value="1"/>
</dbReference>
<protein>
    <submittedName>
        <fullName evidence="4">Unannotated protein</fullName>
    </submittedName>
</protein>
<dbReference type="InterPro" id="IPR013830">
    <property type="entry name" value="SGNH_hydro"/>
</dbReference>
<dbReference type="InterPro" id="IPR036514">
    <property type="entry name" value="SGNH_hydro_sf"/>
</dbReference>
<dbReference type="CDD" id="cd01834">
    <property type="entry name" value="SGNH_hydrolase_like_2"/>
    <property type="match status" value="1"/>
</dbReference>
<proteinExistence type="predicted"/>